<keyword evidence="3" id="KW-0560">Oxidoreductase</keyword>
<organism evidence="7">
    <name type="scientific">marine sediment metagenome</name>
    <dbReference type="NCBI Taxonomy" id="412755"/>
    <lineage>
        <taxon>unclassified sequences</taxon>
        <taxon>metagenomes</taxon>
        <taxon>ecological metagenomes</taxon>
    </lineage>
</organism>
<dbReference type="GO" id="GO:0051539">
    <property type="term" value="F:4 iron, 4 sulfur cluster binding"/>
    <property type="evidence" value="ECO:0007669"/>
    <property type="project" value="UniProtKB-KW"/>
</dbReference>
<accession>X1QJB0</accession>
<keyword evidence="5" id="KW-0411">Iron-sulfur</keyword>
<keyword evidence="4" id="KW-0408">Iron</keyword>
<dbReference type="Gene3D" id="3.50.50.60">
    <property type="entry name" value="FAD/NAD(P)-binding domain"/>
    <property type="match status" value="2"/>
</dbReference>
<dbReference type="GO" id="GO:0016491">
    <property type="term" value="F:oxidoreductase activity"/>
    <property type="evidence" value="ECO:0007669"/>
    <property type="project" value="UniProtKB-KW"/>
</dbReference>
<reference evidence="7" key="1">
    <citation type="journal article" date="2014" name="Front. Microbiol.">
        <title>High frequency of phylogenetically diverse reductive dehalogenase-homologous genes in deep subseafloor sedimentary metagenomes.</title>
        <authorList>
            <person name="Kawai M."/>
            <person name="Futagami T."/>
            <person name="Toyoda A."/>
            <person name="Takaki Y."/>
            <person name="Nishi S."/>
            <person name="Hori S."/>
            <person name="Arai W."/>
            <person name="Tsubouchi T."/>
            <person name="Morono Y."/>
            <person name="Uchiyama I."/>
            <person name="Ito T."/>
            <person name="Fujiyama A."/>
            <person name="Inagaki F."/>
            <person name="Takami H."/>
        </authorList>
    </citation>
    <scope>NUCLEOTIDE SEQUENCE</scope>
    <source>
        <strain evidence="7">Expedition CK06-06</strain>
    </source>
</reference>
<proteinExistence type="predicted"/>
<evidence type="ECO:0000313" key="7">
    <source>
        <dbReference type="EMBL" id="GAI68552.1"/>
    </source>
</evidence>
<name>X1QJB0_9ZZZZ</name>
<dbReference type="Pfam" id="PF07992">
    <property type="entry name" value="Pyr_redox_2"/>
    <property type="match status" value="1"/>
</dbReference>
<comment type="caution">
    <text evidence="7">The sequence shown here is derived from an EMBL/GenBank/DDBJ whole genome shotgun (WGS) entry which is preliminary data.</text>
</comment>
<dbReference type="EMBL" id="BARW01000730">
    <property type="protein sequence ID" value="GAI68552.1"/>
    <property type="molecule type" value="Genomic_DNA"/>
</dbReference>
<sequence>MPVKVAEEHAGEELDCQIFFMDMRAFGKGFDAYYERAKELGVKYIRCRPSSVEEIAETKNLKINYVTDEGKMLTDQYDLVVLSVGLQPPELARKLNSNFGIKLNEHGFCWTDPFKPVESNKEGIFVCGPFTEPKDIPETVTQAGGAASKVLSLLSEVRGTLIKAKEYPPEKDVTGQAPRIGIFICHCGTNIAGVVDVLRVVEYAKTLPDVVYVENNLYTCSNDTQEKIKNLIEEHNLNRVVVASCTPRTHEPLFRNTVREAGLNPYLFEMANIRDQCSWVHMHEPEKATRKAKDLVRMAVVKVRLLEPLQRRKVKVNHNALVIGGGLSGMSAALEIAEQDYDVYLVEKERQLGGNLQRIHFLFNGGKPQEQLDSLIERVKGNDKIHLYTDTKISSIEGFLGKVFVFWMGNSSRRQD</sequence>
<keyword evidence="2" id="KW-0479">Metal-binding</keyword>
<protein>
    <recommendedName>
        <fullName evidence="6">FAD/NAD(P)-binding domain-containing protein</fullName>
    </recommendedName>
</protein>
<gene>
    <name evidence="7" type="ORF">S12H4_02811</name>
</gene>
<evidence type="ECO:0000256" key="1">
    <source>
        <dbReference type="ARBA" id="ARBA00022485"/>
    </source>
</evidence>
<dbReference type="PANTHER" id="PTHR43498">
    <property type="entry name" value="FERREDOXIN:COB-COM HETERODISULFIDE REDUCTASE SUBUNIT A"/>
    <property type="match status" value="1"/>
</dbReference>
<evidence type="ECO:0000256" key="4">
    <source>
        <dbReference type="ARBA" id="ARBA00023004"/>
    </source>
</evidence>
<evidence type="ECO:0000259" key="6">
    <source>
        <dbReference type="Pfam" id="PF07992"/>
    </source>
</evidence>
<dbReference type="AlphaFoldDB" id="X1QJB0"/>
<keyword evidence="1" id="KW-0004">4Fe-4S</keyword>
<dbReference type="Pfam" id="PF13450">
    <property type="entry name" value="NAD_binding_8"/>
    <property type="match status" value="1"/>
</dbReference>
<evidence type="ECO:0000256" key="2">
    <source>
        <dbReference type="ARBA" id="ARBA00022723"/>
    </source>
</evidence>
<dbReference type="InterPro" id="IPR036188">
    <property type="entry name" value="FAD/NAD-bd_sf"/>
</dbReference>
<evidence type="ECO:0000256" key="5">
    <source>
        <dbReference type="ARBA" id="ARBA00023014"/>
    </source>
</evidence>
<evidence type="ECO:0000256" key="3">
    <source>
        <dbReference type="ARBA" id="ARBA00023002"/>
    </source>
</evidence>
<dbReference type="PANTHER" id="PTHR43498:SF1">
    <property type="entry name" value="COB--COM HETERODISULFIDE REDUCTASE IRON-SULFUR SUBUNIT A"/>
    <property type="match status" value="1"/>
</dbReference>
<feature type="domain" description="FAD/NAD(P)-binding" evidence="6">
    <location>
        <begin position="24"/>
        <end position="145"/>
    </location>
</feature>
<dbReference type="InterPro" id="IPR023753">
    <property type="entry name" value="FAD/NAD-binding_dom"/>
</dbReference>
<dbReference type="InterPro" id="IPR039650">
    <property type="entry name" value="HdrA-like"/>
</dbReference>
<dbReference type="SUPFAM" id="SSF51971">
    <property type="entry name" value="Nucleotide-binding domain"/>
    <property type="match status" value="1"/>
</dbReference>
<dbReference type="GO" id="GO:0046872">
    <property type="term" value="F:metal ion binding"/>
    <property type="evidence" value="ECO:0007669"/>
    <property type="project" value="UniProtKB-KW"/>
</dbReference>
<dbReference type="SUPFAM" id="SSF51905">
    <property type="entry name" value="FAD/NAD(P)-binding domain"/>
    <property type="match status" value="1"/>
</dbReference>